<sequence length="404" mass="45911">MNPNIVVENLVEKSRFPKTVNETLGIIAYFPFGVILVILRVFIAINALFLTIILSNYPNIRRVNFHRPLLKTMSSVLGLIVVKKENSSSKKSRVLVSNYLSLFDHIALHLATGCFTYIFVSTSQPTTLFSTPVALYFGMISTLINDNVTTETSILKQFLVRNNKQSLMLFPEGASTNGKYALLKFSIVPALISDKLQPVVLTVTRPSFVNINLSVLGSNNISEVFWFFFVPFTKFEYKLLEVIQRSNDESDEALMSRMEKAISQELNISTSNITKNDKEEYKKKYFLELAKNAKNHNVTLENFEEDPEILRMAAQVTDVLPYVPKNVIVANLKRTRCVDITITNILDGTIKFTPLPQSSKEPKTTTKRTEPNNFGVGSFMERKTKLIDEARKRYIKKHGLHHLV</sequence>
<keyword evidence="10" id="KW-0812">Transmembrane</keyword>
<accession>A0A6G0ZL51</accession>
<dbReference type="SMART" id="SM00546">
    <property type="entry name" value="CUE"/>
    <property type="match status" value="1"/>
</dbReference>
<feature type="region of interest" description="Disordered" evidence="9">
    <location>
        <begin position="355"/>
        <end position="374"/>
    </location>
</feature>
<keyword evidence="13" id="KW-1185">Reference proteome</keyword>
<dbReference type="GO" id="GO:0005811">
    <property type="term" value="C:lipid droplet"/>
    <property type="evidence" value="ECO:0007669"/>
    <property type="project" value="UniProtKB-SubCell"/>
</dbReference>
<organism evidence="12 13">
    <name type="scientific">Aphis craccivora</name>
    <name type="common">Cowpea aphid</name>
    <dbReference type="NCBI Taxonomy" id="307492"/>
    <lineage>
        <taxon>Eukaryota</taxon>
        <taxon>Metazoa</taxon>
        <taxon>Ecdysozoa</taxon>
        <taxon>Arthropoda</taxon>
        <taxon>Hexapoda</taxon>
        <taxon>Insecta</taxon>
        <taxon>Pterygota</taxon>
        <taxon>Neoptera</taxon>
        <taxon>Paraneoptera</taxon>
        <taxon>Hemiptera</taxon>
        <taxon>Sternorrhyncha</taxon>
        <taxon>Aphidomorpha</taxon>
        <taxon>Aphidoidea</taxon>
        <taxon>Aphididae</taxon>
        <taxon>Aphidini</taxon>
        <taxon>Aphis</taxon>
        <taxon>Aphis</taxon>
    </lineage>
</organism>
<dbReference type="Proteomes" id="UP000478052">
    <property type="component" value="Unassembled WGS sequence"/>
</dbReference>
<protein>
    <recommendedName>
        <fullName evidence="7">Lipid droplet-regulating VLDL assembly factor AUP1</fullName>
    </recommendedName>
    <alternativeName>
        <fullName evidence="8">Ancient ubiquitous protein 1</fullName>
    </alternativeName>
</protein>
<evidence type="ECO:0000256" key="8">
    <source>
        <dbReference type="ARBA" id="ARBA00035713"/>
    </source>
</evidence>
<evidence type="ECO:0000259" key="11">
    <source>
        <dbReference type="PROSITE" id="PS51140"/>
    </source>
</evidence>
<dbReference type="InterPro" id="IPR048056">
    <property type="entry name" value="AUP1_CUE"/>
</dbReference>
<feature type="transmembrane region" description="Helical" evidence="10">
    <location>
        <begin position="26"/>
        <end position="54"/>
    </location>
</feature>
<dbReference type="PROSITE" id="PS51140">
    <property type="entry name" value="CUE"/>
    <property type="match status" value="1"/>
</dbReference>
<evidence type="ECO:0000256" key="3">
    <source>
        <dbReference type="ARBA" id="ARBA00022677"/>
    </source>
</evidence>
<dbReference type="GO" id="GO:0036503">
    <property type="term" value="P:ERAD pathway"/>
    <property type="evidence" value="ECO:0007669"/>
    <property type="project" value="InterPro"/>
</dbReference>
<reference evidence="12 13" key="1">
    <citation type="submission" date="2019-08" db="EMBL/GenBank/DDBJ databases">
        <title>Whole genome of Aphis craccivora.</title>
        <authorList>
            <person name="Voronova N.V."/>
            <person name="Shulinski R.S."/>
            <person name="Bandarenka Y.V."/>
            <person name="Zhorov D.G."/>
            <person name="Warner D."/>
        </authorList>
    </citation>
    <scope>NUCLEOTIDE SEQUENCE [LARGE SCALE GENOMIC DNA]</scope>
    <source>
        <strain evidence="12">180601</strain>
        <tissue evidence="12">Whole Body</tissue>
    </source>
</reference>
<keyword evidence="10" id="KW-1133">Transmembrane helix</keyword>
<dbReference type="SUPFAM" id="SSF69593">
    <property type="entry name" value="Glycerol-3-phosphate (1)-acyltransferase"/>
    <property type="match status" value="1"/>
</dbReference>
<evidence type="ECO:0000256" key="1">
    <source>
        <dbReference type="ARBA" id="ARBA00004406"/>
    </source>
</evidence>
<feature type="compositionally biased region" description="Basic and acidic residues" evidence="9">
    <location>
        <begin position="360"/>
        <end position="370"/>
    </location>
</feature>
<evidence type="ECO:0000256" key="2">
    <source>
        <dbReference type="ARBA" id="ARBA00004502"/>
    </source>
</evidence>
<name>A0A6G0ZL51_APHCR</name>
<evidence type="ECO:0000256" key="10">
    <source>
        <dbReference type="SAM" id="Phobius"/>
    </source>
</evidence>
<dbReference type="EMBL" id="VUJU01000298">
    <property type="protein sequence ID" value="KAF0771420.1"/>
    <property type="molecule type" value="Genomic_DNA"/>
</dbReference>
<feature type="domain" description="CUE" evidence="11">
    <location>
        <begin position="308"/>
        <end position="350"/>
    </location>
</feature>
<dbReference type="PANTHER" id="PTHR15486">
    <property type="entry name" value="ANCIENT UBIQUITOUS PROTEIN"/>
    <property type="match status" value="1"/>
</dbReference>
<evidence type="ECO:0000256" key="6">
    <source>
        <dbReference type="ARBA" id="ARBA00035634"/>
    </source>
</evidence>
<gene>
    <name evidence="12" type="ORF">FWK35_00004979</name>
</gene>
<feature type="transmembrane region" description="Helical" evidence="10">
    <location>
        <begin position="99"/>
        <end position="120"/>
    </location>
</feature>
<dbReference type="Gene3D" id="1.10.8.10">
    <property type="entry name" value="DNA helicase RuvA subunit, C-terminal domain"/>
    <property type="match status" value="1"/>
</dbReference>
<dbReference type="AlphaFoldDB" id="A0A6G0ZL51"/>
<evidence type="ECO:0000256" key="7">
    <source>
        <dbReference type="ARBA" id="ARBA00035685"/>
    </source>
</evidence>
<evidence type="ECO:0000256" key="9">
    <source>
        <dbReference type="SAM" id="MobiDB-lite"/>
    </source>
</evidence>
<proteinExistence type="inferred from homology"/>
<dbReference type="OrthoDB" id="1854593at2759"/>
<dbReference type="GO" id="GO:0043130">
    <property type="term" value="F:ubiquitin binding"/>
    <property type="evidence" value="ECO:0007669"/>
    <property type="project" value="InterPro"/>
</dbReference>
<evidence type="ECO:0000313" key="12">
    <source>
        <dbReference type="EMBL" id="KAF0771420.1"/>
    </source>
</evidence>
<evidence type="ECO:0000256" key="4">
    <source>
        <dbReference type="ARBA" id="ARBA00022824"/>
    </source>
</evidence>
<comment type="similarity">
    <text evidence="6">Belongs to the AUP1 family.</text>
</comment>
<evidence type="ECO:0000313" key="13">
    <source>
        <dbReference type="Proteomes" id="UP000478052"/>
    </source>
</evidence>
<keyword evidence="5 10" id="KW-0472">Membrane</keyword>
<dbReference type="GO" id="GO:0005789">
    <property type="term" value="C:endoplasmic reticulum membrane"/>
    <property type="evidence" value="ECO:0007669"/>
    <property type="project" value="UniProtKB-SubCell"/>
</dbReference>
<evidence type="ECO:0000256" key="5">
    <source>
        <dbReference type="ARBA" id="ARBA00023136"/>
    </source>
</evidence>
<keyword evidence="4" id="KW-0256">Endoplasmic reticulum</keyword>
<comment type="caution">
    <text evidence="12">The sequence shown here is derived from an EMBL/GenBank/DDBJ whole genome shotgun (WGS) entry which is preliminary data.</text>
</comment>
<keyword evidence="3" id="KW-0551">Lipid droplet</keyword>
<comment type="subcellular location">
    <subcellularLocation>
        <location evidence="1">Endoplasmic reticulum membrane</location>
        <topology evidence="1">Peripheral membrane protein</topology>
    </subcellularLocation>
    <subcellularLocation>
        <location evidence="2">Lipid droplet</location>
    </subcellularLocation>
</comment>
<dbReference type="InterPro" id="IPR003892">
    <property type="entry name" value="CUE"/>
</dbReference>
<dbReference type="CDD" id="cd14420">
    <property type="entry name" value="CUE_AUP1"/>
    <property type="match status" value="1"/>
</dbReference>
<dbReference type="PANTHER" id="PTHR15486:SF96">
    <property type="entry name" value="LIPID DROPLET-REGULATING VLDL ASSEMBLY FACTOR AUP1"/>
    <property type="match status" value="1"/>
</dbReference>